<name>A0A8H6N3J2_9PEZI</name>
<feature type="region of interest" description="Disordered" evidence="1">
    <location>
        <begin position="65"/>
        <end position="87"/>
    </location>
</feature>
<sequence length="87" mass="9712">MDAKLRAFAANLSGDRSYNDELTELQRVAITAVVLSGTSQRVAARLFNCSRGAIEQTLRRYEKDGNFVSNPRQGRPSVLSRQQKRAV</sequence>
<comment type="caution">
    <text evidence="3">The sequence shown here is derived from an EMBL/GenBank/DDBJ whole genome shotgun (WGS) entry which is preliminary data.</text>
</comment>
<evidence type="ECO:0000313" key="3">
    <source>
        <dbReference type="EMBL" id="KAF6819004.1"/>
    </source>
</evidence>
<keyword evidence="4" id="KW-1185">Reference proteome</keyword>
<reference evidence="3" key="1">
    <citation type="journal article" date="2020" name="Phytopathology">
        <title>Genome Sequence Resources of Colletotrichum truncatum, C. plurivorum, C. musicola, and C. sojae: Four Species Pathogenic to Soybean (Glycine max).</title>
        <authorList>
            <person name="Rogerio F."/>
            <person name="Boufleur T.R."/>
            <person name="Ciampi-Guillardi M."/>
            <person name="Sukno S.A."/>
            <person name="Thon M.R."/>
            <person name="Massola Junior N.S."/>
            <person name="Baroncelli R."/>
        </authorList>
    </citation>
    <scope>NUCLEOTIDE SEQUENCE</scope>
    <source>
        <strain evidence="3">LFN00145</strain>
    </source>
</reference>
<dbReference type="Proteomes" id="UP000654918">
    <property type="component" value="Unassembled WGS sequence"/>
</dbReference>
<dbReference type="InterPro" id="IPR055247">
    <property type="entry name" value="InsJ-like_HTH"/>
</dbReference>
<dbReference type="EMBL" id="WIGO01000293">
    <property type="protein sequence ID" value="KAF6819004.1"/>
    <property type="molecule type" value="Genomic_DNA"/>
</dbReference>
<dbReference type="Pfam" id="PF13518">
    <property type="entry name" value="HTH_28"/>
    <property type="match status" value="1"/>
</dbReference>
<gene>
    <name evidence="3" type="ORF">CPLU01_13154</name>
</gene>
<evidence type="ECO:0000256" key="1">
    <source>
        <dbReference type="SAM" id="MobiDB-lite"/>
    </source>
</evidence>
<dbReference type="InterPro" id="IPR009057">
    <property type="entry name" value="Homeodomain-like_sf"/>
</dbReference>
<evidence type="ECO:0000259" key="2">
    <source>
        <dbReference type="Pfam" id="PF13518"/>
    </source>
</evidence>
<feature type="non-terminal residue" evidence="3">
    <location>
        <position position="87"/>
    </location>
</feature>
<protein>
    <recommendedName>
        <fullName evidence="2">Insertion element IS150 protein InsJ-like helix-turn-helix domain-containing protein</fullName>
    </recommendedName>
</protein>
<evidence type="ECO:0000313" key="4">
    <source>
        <dbReference type="Proteomes" id="UP000654918"/>
    </source>
</evidence>
<feature type="domain" description="Insertion element IS150 protein InsJ-like helix-turn-helix" evidence="2">
    <location>
        <begin position="34"/>
        <end position="76"/>
    </location>
</feature>
<dbReference type="AlphaFoldDB" id="A0A8H6N3J2"/>
<dbReference type="SUPFAM" id="SSF46689">
    <property type="entry name" value="Homeodomain-like"/>
    <property type="match status" value="1"/>
</dbReference>
<accession>A0A8H6N3J2</accession>
<proteinExistence type="predicted"/>
<organism evidence="3 4">
    <name type="scientific">Colletotrichum plurivorum</name>
    <dbReference type="NCBI Taxonomy" id="2175906"/>
    <lineage>
        <taxon>Eukaryota</taxon>
        <taxon>Fungi</taxon>
        <taxon>Dikarya</taxon>
        <taxon>Ascomycota</taxon>
        <taxon>Pezizomycotina</taxon>
        <taxon>Sordariomycetes</taxon>
        <taxon>Hypocreomycetidae</taxon>
        <taxon>Glomerellales</taxon>
        <taxon>Glomerellaceae</taxon>
        <taxon>Colletotrichum</taxon>
        <taxon>Colletotrichum orchidearum species complex</taxon>
    </lineage>
</organism>